<evidence type="ECO:0000313" key="4">
    <source>
        <dbReference type="Proteomes" id="UP000295668"/>
    </source>
</evidence>
<feature type="chain" id="PRO_5020751332" evidence="1">
    <location>
        <begin position="27"/>
        <end position="393"/>
    </location>
</feature>
<dbReference type="Pfam" id="PF11738">
    <property type="entry name" value="DUF3298"/>
    <property type="match status" value="1"/>
</dbReference>
<dbReference type="Gene3D" id="3.90.640.20">
    <property type="entry name" value="Heat-shock cognate protein, ATPase"/>
    <property type="match status" value="1"/>
</dbReference>
<gene>
    <name evidence="3" type="ORF">EZJ43_11370</name>
</gene>
<accession>A0A4R5ML56</accession>
<name>A0A4R5ML56_9SPHI</name>
<protein>
    <submittedName>
        <fullName evidence="3">DUF3298 domain-containing protein</fullName>
    </submittedName>
</protein>
<feature type="signal peptide" evidence="1">
    <location>
        <begin position="1"/>
        <end position="26"/>
    </location>
</feature>
<dbReference type="Gene3D" id="3.30.565.40">
    <property type="entry name" value="Fervidobacterium nodosum Rt17-B1 like"/>
    <property type="match status" value="1"/>
</dbReference>
<dbReference type="AlphaFoldDB" id="A0A4R5ML56"/>
<evidence type="ECO:0000313" key="3">
    <source>
        <dbReference type="EMBL" id="TDG35945.1"/>
    </source>
</evidence>
<dbReference type="InterPro" id="IPR037126">
    <property type="entry name" value="PdaC/RsiV-like_sf"/>
</dbReference>
<comment type="caution">
    <text evidence="3">The sequence shown here is derived from an EMBL/GenBank/DDBJ whole genome shotgun (WGS) entry which is preliminary data.</text>
</comment>
<sequence>MNKTPLYMKSIIYLLLCMLITFSACTQKNKKINVKTPVTDSVTQDTTNVSGLFYKRLQGTIGDKSVVVQLHKNGNDYNGSYYADGSSYELLTDTILNENEFILFINNSPDYYFDKDLQQPRLHLKRFGSGFTGEWISGKKDKTLTVKLENKYPEGSYPFTFNNYKDSIKAYPAKAKSPTAEISFYYLLANQTNESAKWLNNQLRKINEIKPDEDVLKALQKQAKTYLNGYREEIKDANATADNEMNWMNYTDYNNQNIQFNDKGFVIISNFNDNYSGGAHGNYNSSFYRFDVKNQKKLELNDLLKIDSNLLQKILEKNLRKSYNIKPTEKLTTVLFENYLKANKNFYFNENGITFLYNPYEVASYAQGQIVVFIPYSDLKDHLNIDFMKRIAN</sequence>
<evidence type="ECO:0000259" key="2">
    <source>
        <dbReference type="Pfam" id="PF11738"/>
    </source>
</evidence>
<dbReference type="PROSITE" id="PS51257">
    <property type="entry name" value="PROKAR_LIPOPROTEIN"/>
    <property type="match status" value="1"/>
</dbReference>
<dbReference type="Proteomes" id="UP000295668">
    <property type="component" value="Unassembled WGS sequence"/>
</dbReference>
<keyword evidence="1" id="KW-0732">Signal</keyword>
<proteinExistence type="predicted"/>
<keyword evidence="4" id="KW-1185">Reference proteome</keyword>
<dbReference type="InterPro" id="IPR021729">
    <property type="entry name" value="DUF3298"/>
</dbReference>
<dbReference type="EMBL" id="SJCY01000007">
    <property type="protein sequence ID" value="TDG35945.1"/>
    <property type="molecule type" value="Genomic_DNA"/>
</dbReference>
<dbReference type="OrthoDB" id="594879at2"/>
<evidence type="ECO:0000256" key="1">
    <source>
        <dbReference type="SAM" id="SignalP"/>
    </source>
</evidence>
<feature type="domain" description="DUF3298" evidence="2">
    <location>
        <begin position="302"/>
        <end position="377"/>
    </location>
</feature>
<organism evidence="3 4">
    <name type="scientific">Pedobacter changchengzhani</name>
    <dbReference type="NCBI Taxonomy" id="2529274"/>
    <lineage>
        <taxon>Bacteria</taxon>
        <taxon>Pseudomonadati</taxon>
        <taxon>Bacteroidota</taxon>
        <taxon>Sphingobacteriia</taxon>
        <taxon>Sphingobacteriales</taxon>
        <taxon>Sphingobacteriaceae</taxon>
        <taxon>Pedobacter</taxon>
    </lineage>
</organism>
<reference evidence="3 4" key="1">
    <citation type="submission" date="2019-02" db="EMBL/GenBank/DDBJ databases">
        <title>Pedobacter sp. nov., a novel speices isolated from soil of pinguins habitat in Antarcitica.</title>
        <authorList>
            <person name="He R.-H."/>
        </authorList>
    </citation>
    <scope>NUCLEOTIDE SEQUENCE [LARGE SCALE GENOMIC DNA]</scope>
    <source>
        <strain evidence="3 4">E01020</strain>
    </source>
</reference>